<gene>
    <name evidence="1" type="ORF">MIND_00929400</name>
</gene>
<dbReference type="InterPro" id="IPR041078">
    <property type="entry name" value="Plavaka"/>
</dbReference>
<comment type="caution">
    <text evidence="1">The sequence shown here is derived from an EMBL/GenBank/DDBJ whole genome shotgun (WGS) entry which is preliminary data.</text>
</comment>
<sequence length="146" mass="16745">MTTPHVTRCTDRYFRRAIYGFDPDIVDFPEQALLTGIVQGYCPICLSLADDLHRDSPLRSCQHTAALLETLTLKEMWDNYGVVGDIIPFTADFPRADIHELISVDLLHQIIKGTFKDHIVDWVELYIKQVNEPAEAECILADIDRW</sequence>
<evidence type="ECO:0000313" key="2">
    <source>
        <dbReference type="Proteomes" id="UP000636479"/>
    </source>
</evidence>
<protein>
    <submittedName>
        <fullName evidence="1">Uncharacterized protein</fullName>
    </submittedName>
</protein>
<name>A0A8H6W0D6_9AGAR</name>
<dbReference type="GeneID" id="59348436"/>
<dbReference type="Pfam" id="PF18759">
    <property type="entry name" value="Plavaka"/>
    <property type="match status" value="1"/>
</dbReference>
<dbReference type="RefSeq" id="XP_037217332.1">
    <property type="nucleotide sequence ID" value="XM_037365920.1"/>
</dbReference>
<dbReference type="Proteomes" id="UP000636479">
    <property type="component" value="Unassembled WGS sequence"/>
</dbReference>
<reference evidence="1" key="1">
    <citation type="submission" date="2020-05" db="EMBL/GenBank/DDBJ databases">
        <title>Mycena genomes resolve the evolution of fungal bioluminescence.</title>
        <authorList>
            <person name="Tsai I.J."/>
        </authorList>
    </citation>
    <scope>NUCLEOTIDE SEQUENCE</scope>
    <source>
        <strain evidence="1">171206Taipei</strain>
    </source>
</reference>
<dbReference type="OrthoDB" id="3199698at2759"/>
<dbReference type="EMBL" id="JACAZF010000008">
    <property type="protein sequence ID" value="KAF7296973.1"/>
    <property type="molecule type" value="Genomic_DNA"/>
</dbReference>
<proteinExistence type="predicted"/>
<evidence type="ECO:0000313" key="1">
    <source>
        <dbReference type="EMBL" id="KAF7296973.1"/>
    </source>
</evidence>
<accession>A0A8H6W0D6</accession>
<keyword evidence="2" id="KW-1185">Reference proteome</keyword>
<organism evidence="1 2">
    <name type="scientific">Mycena indigotica</name>
    <dbReference type="NCBI Taxonomy" id="2126181"/>
    <lineage>
        <taxon>Eukaryota</taxon>
        <taxon>Fungi</taxon>
        <taxon>Dikarya</taxon>
        <taxon>Basidiomycota</taxon>
        <taxon>Agaricomycotina</taxon>
        <taxon>Agaricomycetes</taxon>
        <taxon>Agaricomycetidae</taxon>
        <taxon>Agaricales</taxon>
        <taxon>Marasmiineae</taxon>
        <taxon>Mycenaceae</taxon>
        <taxon>Mycena</taxon>
    </lineage>
</organism>
<dbReference type="AlphaFoldDB" id="A0A8H6W0D6"/>